<feature type="transmembrane region" description="Helical" evidence="9">
    <location>
        <begin position="259"/>
        <end position="282"/>
    </location>
</feature>
<reference evidence="11 12" key="1">
    <citation type="submission" date="2024-03" db="EMBL/GenBank/DDBJ databases">
        <title>Novel species of the genus Variovorax.</title>
        <authorList>
            <person name="Liu Q."/>
            <person name="Xin Y.-H."/>
        </authorList>
    </citation>
    <scope>NUCLEOTIDE SEQUENCE [LARGE SCALE GENOMIC DNA]</scope>
    <source>
        <strain evidence="11 12">KACC 18900</strain>
    </source>
</reference>
<keyword evidence="7 9" id="KW-0472">Membrane</keyword>
<dbReference type="EMBL" id="JBBKZT010000007">
    <property type="protein sequence ID" value="MEJ8848371.1"/>
    <property type="molecule type" value="Genomic_DNA"/>
</dbReference>
<proteinExistence type="inferred from homology"/>
<gene>
    <name evidence="11" type="primary">cysT</name>
    <name evidence="11" type="ORF">WKW82_17065</name>
</gene>
<feature type="transmembrane region" description="Helical" evidence="9">
    <location>
        <begin position="234"/>
        <end position="253"/>
    </location>
</feature>
<dbReference type="PROSITE" id="PS50928">
    <property type="entry name" value="ABC_TM1"/>
    <property type="match status" value="1"/>
</dbReference>
<keyword evidence="3 9" id="KW-0813">Transport</keyword>
<dbReference type="InterPro" id="IPR000515">
    <property type="entry name" value="MetI-like"/>
</dbReference>
<comment type="caution">
    <text evidence="11">The sequence shown here is derived from an EMBL/GenBank/DDBJ whole genome shotgun (WGS) entry which is preliminary data.</text>
</comment>
<dbReference type="Gene3D" id="1.10.3720.10">
    <property type="entry name" value="MetI-like"/>
    <property type="match status" value="1"/>
</dbReference>
<keyword evidence="12" id="KW-1185">Reference proteome</keyword>
<dbReference type="Pfam" id="PF00528">
    <property type="entry name" value="BPD_transp_1"/>
    <property type="match status" value="1"/>
</dbReference>
<feature type="domain" description="ABC transmembrane type-1" evidence="10">
    <location>
        <begin position="79"/>
        <end position="282"/>
    </location>
</feature>
<evidence type="ECO:0000256" key="7">
    <source>
        <dbReference type="ARBA" id="ARBA00023136"/>
    </source>
</evidence>
<sequence>MSAAASTALPSAVAPLSLAGAPRASRRVLPGFNLTLGYTVLYLSLIVLLPLSALVFKTFTLTWEQFWAAVSAPRVVHSYKLTFGASLIAALVNLVFGLLVAWVLVRYKFPGKRIVDALVDLPFALPTAVAGISLTALLAGNGWVGQYLEPHGIKLAFTPAGIVIALIFIGLPFVVRTVQPVLEDTEKELEEAATSLGATRFQTFTRVILPSITPALLTGFAMAFARAIGEYGSVIFIAGNMPMVSEITPLIIIGKLEQYDYAGATAVALMMLLFSFVLLLVINGLQAWQRRRSTGAMA</sequence>
<evidence type="ECO:0000256" key="9">
    <source>
        <dbReference type="RuleBase" id="RU366001"/>
    </source>
</evidence>
<dbReference type="PANTHER" id="PTHR30406:SF8">
    <property type="entry name" value="SULFATE TRANSPORT SYSTEM PERMEASE PROTEIN CYST"/>
    <property type="match status" value="1"/>
</dbReference>
<feature type="transmembrane region" description="Helical" evidence="9">
    <location>
        <begin position="35"/>
        <end position="56"/>
    </location>
</feature>
<evidence type="ECO:0000313" key="11">
    <source>
        <dbReference type="EMBL" id="MEJ8848371.1"/>
    </source>
</evidence>
<dbReference type="InterPro" id="IPR005667">
    <property type="entry name" value="Sulph_transpt2"/>
</dbReference>
<accession>A0ABU8WLM4</accession>
<evidence type="ECO:0000256" key="5">
    <source>
        <dbReference type="ARBA" id="ARBA00022989"/>
    </source>
</evidence>
<evidence type="ECO:0000313" key="12">
    <source>
        <dbReference type="Proteomes" id="UP001385892"/>
    </source>
</evidence>
<dbReference type="NCBIfam" id="TIGR02139">
    <property type="entry name" value="permease_CysT"/>
    <property type="match status" value="1"/>
</dbReference>
<organism evidence="11 12">
    <name type="scientific">Variovorax rhizosphaerae</name>
    <dbReference type="NCBI Taxonomy" id="1836200"/>
    <lineage>
        <taxon>Bacteria</taxon>
        <taxon>Pseudomonadati</taxon>
        <taxon>Pseudomonadota</taxon>
        <taxon>Betaproteobacteria</taxon>
        <taxon>Burkholderiales</taxon>
        <taxon>Comamonadaceae</taxon>
        <taxon>Variovorax</taxon>
    </lineage>
</organism>
<keyword evidence="5 9" id="KW-1133">Transmembrane helix</keyword>
<comment type="function">
    <text evidence="9">Part of the ABC transporter complex (TC 3.A.1.6.1) involved in sulfate/thiosulfate import.</text>
</comment>
<comment type="subcellular location">
    <subcellularLocation>
        <location evidence="1">Cell membrane</location>
        <topology evidence="1">Multi-pass membrane protein</topology>
    </subcellularLocation>
</comment>
<name>A0ABU8WLM4_9BURK</name>
<evidence type="ECO:0000256" key="6">
    <source>
        <dbReference type="ARBA" id="ARBA00023032"/>
    </source>
</evidence>
<evidence type="ECO:0000256" key="2">
    <source>
        <dbReference type="ARBA" id="ARBA00011779"/>
    </source>
</evidence>
<comment type="subunit">
    <text evidence="2">The complex is composed of two ATP-binding proteins (CysA), two transmembrane proteins (CysT and CysW) and a solute-binding protein (CysP).</text>
</comment>
<keyword evidence="4 9" id="KW-0812">Transmembrane</keyword>
<comment type="function">
    <text evidence="8">Part of the ABC transporter complex CysAWTP (TC 3.A.1.6.1) involved in sulfate/thiosulfate import. Probably responsible for the translocation of the substrate across the membrane.</text>
</comment>
<feature type="transmembrane region" description="Helical" evidence="9">
    <location>
        <begin position="156"/>
        <end position="175"/>
    </location>
</feature>
<evidence type="ECO:0000256" key="8">
    <source>
        <dbReference type="ARBA" id="ARBA00025323"/>
    </source>
</evidence>
<comment type="similarity">
    <text evidence="9">Belongs to the binding-protein-dependent transport system permease family. CysTW subfamily.</text>
</comment>
<dbReference type="SUPFAM" id="SSF161098">
    <property type="entry name" value="MetI-like"/>
    <property type="match status" value="1"/>
</dbReference>
<dbReference type="Proteomes" id="UP001385892">
    <property type="component" value="Unassembled WGS sequence"/>
</dbReference>
<feature type="transmembrane region" description="Helical" evidence="9">
    <location>
        <begin position="123"/>
        <end position="144"/>
    </location>
</feature>
<evidence type="ECO:0000256" key="3">
    <source>
        <dbReference type="ARBA" id="ARBA00022448"/>
    </source>
</evidence>
<feature type="transmembrane region" description="Helical" evidence="9">
    <location>
        <begin position="207"/>
        <end position="227"/>
    </location>
</feature>
<feature type="transmembrane region" description="Helical" evidence="9">
    <location>
        <begin position="81"/>
        <end position="103"/>
    </location>
</feature>
<evidence type="ECO:0000256" key="1">
    <source>
        <dbReference type="ARBA" id="ARBA00004651"/>
    </source>
</evidence>
<evidence type="ECO:0000256" key="4">
    <source>
        <dbReference type="ARBA" id="ARBA00022692"/>
    </source>
</evidence>
<dbReference type="InterPro" id="IPR035906">
    <property type="entry name" value="MetI-like_sf"/>
</dbReference>
<dbReference type="CDD" id="cd06261">
    <property type="entry name" value="TM_PBP2"/>
    <property type="match status" value="1"/>
</dbReference>
<protein>
    <recommendedName>
        <fullName evidence="9">Sulfate transport system permease protein CysT</fullName>
    </recommendedName>
</protein>
<dbReference type="InterPro" id="IPR011865">
    <property type="entry name" value="CysT_permease"/>
</dbReference>
<dbReference type="PANTHER" id="PTHR30406">
    <property type="entry name" value="SULFATE TRANSPORT SYSTEM PERMEASE PROTEIN"/>
    <property type="match status" value="1"/>
</dbReference>
<keyword evidence="6 9" id="KW-0764">Sulfate transport</keyword>
<evidence type="ECO:0000259" key="10">
    <source>
        <dbReference type="PROSITE" id="PS50928"/>
    </source>
</evidence>
<dbReference type="RefSeq" id="WP_340343500.1">
    <property type="nucleotide sequence ID" value="NZ_JBBKZT010000007.1"/>
</dbReference>
<dbReference type="NCBIfam" id="TIGR00969">
    <property type="entry name" value="3a0106s02"/>
    <property type="match status" value="1"/>
</dbReference>